<dbReference type="GO" id="GO:0000062">
    <property type="term" value="F:fatty-acyl-CoA binding"/>
    <property type="evidence" value="ECO:0007669"/>
    <property type="project" value="InterPro"/>
</dbReference>
<dbReference type="SUPFAM" id="SSF47027">
    <property type="entry name" value="Acyl-CoA binding protein"/>
    <property type="match status" value="1"/>
</dbReference>
<dbReference type="EMBL" id="JH767556">
    <property type="protein sequence ID" value="EON61666.1"/>
    <property type="molecule type" value="Genomic_DNA"/>
</dbReference>
<dbReference type="PANTHER" id="PTHR23310:SF133">
    <property type="entry name" value="COA BINDING PROTEIN, PUTATIVE (AFU_ORTHOLOGUE AFUA_1G12300)-RELATED"/>
    <property type="match status" value="1"/>
</dbReference>
<dbReference type="HOGENOM" id="CLU_043304_1_0_1"/>
<dbReference type="Gene3D" id="1.20.80.10">
    <property type="match status" value="1"/>
</dbReference>
<feature type="compositionally biased region" description="Polar residues" evidence="2">
    <location>
        <begin position="147"/>
        <end position="168"/>
    </location>
</feature>
<dbReference type="STRING" id="1168221.R7YJ75"/>
<keyword evidence="1" id="KW-0446">Lipid-binding</keyword>
<keyword evidence="3" id="KW-1133">Transmembrane helix</keyword>
<keyword evidence="3" id="KW-0472">Membrane</keyword>
<evidence type="ECO:0000256" key="2">
    <source>
        <dbReference type="SAM" id="MobiDB-lite"/>
    </source>
</evidence>
<dbReference type="InterPro" id="IPR035984">
    <property type="entry name" value="Acyl-CoA-binding_sf"/>
</dbReference>
<evidence type="ECO:0000259" key="4">
    <source>
        <dbReference type="PROSITE" id="PS51228"/>
    </source>
</evidence>
<evidence type="ECO:0000256" key="3">
    <source>
        <dbReference type="SAM" id="Phobius"/>
    </source>
</evidence>
<feature type="domain" description="ACB" evidence="4">
    <location>
        <begin position="5"/>
        <end position="98"/>
    </location>
</feature>
<dbReference type="OrthoDB" id="346910at2759"/>
<feature type="compositionally biased region" description="Low complexity" evidence="2">
    <location>
        <begin position="120"/>
        <end position="129"/>
    </location>
</feature>
<protein>
    <recommendedName>
        <fullName evidence="4">ACB domain-containing protein</fullName>
    </recommendedName>
</protein>
<dbReference type="AlphaFoldDB" id="R7YJ75"/>
<feature type="transmembrane region" description="Helical" evidence="3">
    <location>
        <begin position="283"/>
        <end position="305"/>
    </location>
</feature>
<keyword evidence="6" id="KW-1185">Reference proteome</keyword>
<proteinExistence type="predicted"/>
<keyword evidence="3" id="KW-0812">Transmembrane</keyword>
<feature type="compositionally biased region" description="Acidic residues" evidence="2">
    <location>
        <begin position="174"/>
        <end position="194"/>
    </location>
</feature>
<gene>
    <name evidence="5" type="ORF">W97_00882</name>
</gene>
<reference evidence="6" key="1">
    <citation type="submission" date="2012-06" db="EMBL/GenBank/DDBJ databases">
        <title>The genome sequence of Coniosporium apollinis CBS 100218.</title>
        <authorList>
            <consortium name="The Broad Institute Genome Sequencing Platform"/>
            <person name="Cuomo C."/>
            <person name="Gorbushina A."/>
            <person name="Noack S."/>
            <person name="Walker B."/>
            <person name="Young S.K."/>
            <person name="Zeng Q."/>
            <person name="Gargeya S."/>
            <person name="Fitzgerald M."/>
            <person name="Haas B."/>
            <person name="Abouelleil A."/>
            <person name="Alvarado L."/>
            <person name="Arachchi H.M."/>
            <person name="Berlin A.M."/>
            <person name="Chapman S.B."/>
            <person name="Goldberg J."/>
            <person name="Griggs A."/>
            <person name="Gujja S."/>
            <person name="Hansen M."/>
            <person name="Howarth C."/>
            <person name="Imamovic A."/>
            <person name="Larimer J."/>
            <person name="McCowan C."/>
            <person name="Montmayeur A."/>
            <person name="Murphy C."/>
            <person name="Neiman D."/>
            <person name="Pearson M."/>
            <person name="Priest M."/>
            <person name="Roberts A."/>
            <person name="Saif S."/>
            <person name="Shea T."/>
            <person name="Sisk P."/>
            <person name="Sykes S."/>
            <person name="Wortman J."/>
            <person name="Nusbaum C."/>
            <person name="Birren B."/>
        </authorList>
    </citation>
    <scope>NUCLEOTIDE SEQUENCE [LARGE SCALE GENOMIC DNA]</scope>
    <source>
        <strain evidence="6">CBS 100218</strain>
    </source>
</reference>
<dbReference type="Proteomes" id="UP000016924">
    <property type="component" value="Unassembled WGS sequence"/>
</dbReference>
<dbReference type="GO" id="GO:0006631">
    <property type="term" value="P:fatty acid metabolic process"/>
    <property type="evidence" value="ECO:0007669"/>
    <property type="project" value="TreeGrafter"/>
</dbReference>
<accession>R7YJ75</accession>
<feature type="region of interest" description="Disordered" evidence="2">
    <location>
        <begin position="120"/>
        <end position="243"/>
    </location>
</feature>
<name>R7YJ75_CONA1</name>
<sequence>MSDSVDRVFSHALNTVNKIRTGSEKPPSAVRLKLYGLYKQSMEGDVDGVMDRPSGQGEEAHRAREKWDAWKQQQGLSRTEAKRRYISTLIDTMHKYASPSPDARELVAELEFVWDQVKSNVSSDSSSSSPLQRLSIPGLHNPPTYPTLGSSQASGDFRNQQPVSTNTPMREVSPESEDQDAEEEEAEEREEFVDAPDSQYELEHLDERRAQRRQETQPPAHTNRPPNTRRRSSPNSEESKWRRRVEQALVKMTAEVAALREQLESRRLFSHSRRHSVLGWARWVFWNAARVVMVDVFVLGVVLLWMRRKKDRRLEGAIRVLLGDAVTEMQRVGGKQISKLQLPKLSSIKG</sequence>
<dbReference type="InterPro" id="IPR000582">
    <property type="entry name" value="Acyl-CoA-binding_protein"/>
</dbReference>
<evidence type="ECO:0000313" key="5">
    <source>
        <dbReference type="EMBL" id="EON61666.1"/>
    </source>
</evidence>
<dbReference type="InterPro" id="IPR014352">
    <property type="entry name" value="FERM/acyl-CoA-bd_prot_sf"/>
</dbReference>
<dbReference type="OMA" id="WMRRKKD"/>
<dbReference type="PANTHER" id="PTHR23310">
    <property type="entry name" value="ACYL-COA-BINDING PROTEIN, ACBP"/>
    <property type="match status" value="1"/>
</dbReference>
<feature type="compositionally biased region" description="Basic and acidic residues" evidence="2">
    <location>
        <begin position="201"/>
        <end position="215"/>
    </location>
</feature>
<dbReference type="Pfam" id="PF00887">
    <property type="entry name" value="ACBP"/>
    <property type="match status" value="1"/>
</dbReference>
<organism evidence="5 6">
    <name type="scientific">Coniosporium apollinis (strain CBS 100218)</name>
    <name type="common">Rock-inhabiting black yeast</name>
    <dbReference type="NCBI Taxonomy" id="1168221"/>
    <lineage>
        <taxon>Eukaryota</taxon>
        <taxon>Fungi</taxon>
        <taxon>Dikarya</taxon>
        <taxon>Ascomycota</taxon>
        <taxon>Pezizomycotina</taxon>
        <taxon>Dothideomycetes</taxon>
        <taxon>Dothideomycetes incertae sedis</taxon>
        <taxon>Coniosporium</taxon>
    </lineage>
</organism>
<evidence type="ECO:0000313" key="6">
    <source>
        <dbReference type="Proteomes" id="UP000016924"/>
    </source>
</evidence>
<dbReference type="PROSITE" id="PS51228">
    <property type="entry name" value="ACB_2"/>
    <property type="match status" value="1"/>
</dbReference>
<dbReference type="RefSeq" id="XP_007776983.1">
    <property type="nucleotide sequence ID" value="XM_007778793.1"/>
</dbReference>
<evidence type="ECO:0000256" key="1">
    <source>
        <dbReference type="ARBA" id="ARBA00023121"/>
    </source>
</evidence>
<dbReference type="eggNOG" id="KOG0817">
    <property type="taxonomic scope" value="Eukaryota"/>
</dbReference>
<dbReference type="GeneID" id="19898193"/>